<accession>A0ACB7UCX7</accession>
<keyword evidence="1" id="KW-0560">Oxidoreductase</keyword>
<protein>
    <submittedName>
        <fullName evidence="1">Anthocyanidin reductase protein</fullName>
        <ecNumber evidence="1">1.3.1.77</ecNumber>
    </submittedName>
</protein>
<evidence type="ECO:0000313" key="1">
    <source>
        <dbReference type="EMBL" id="KAH7658190.1"/>
    </source>
</evidence>
<keyword evidence="2" id="KW-1185">Reference proteome</keyword>
<sequence>EQFQSTIEAVVAGVRIILKYCEFSGTMRRIIYTGSITAMSPLKQDGTSFNHTIDESCWTPLCFSFSHYEDHEKSAFALTTLAKKEILNYNNLKEKKGMEIVSLACGLVGGNTLLPYMPTSVRVVLAPLSGEEQCYRQLHILQGLLGSIPLVHIDDVFEAHIFYIEKPSMAGRYLCANGYPLIHDFAQHFTCKYSQMEMIKVEDE</sequence>
<dbReference type="Proteomes" id="UP000827976">
    <property type="component" value="Chromosome 17"/>
</dbReference>
<reference evidence="2" key="1">
    <citation type="journal article" date="2022" name="Nat. Commun.">
        <title>Chromosome evolution and the genetic basis of agronomically important traits in greater yam.</title>
        <authorList>
            <person name="Bredeson J.V."/>
            <person name="Lyons J.B."/>
            <person name="Oniyinde I.O."/>
            <person name="Okereke N.R."/>
            <person name="Kolade O."/>
            <person name="Nnabue I."/>
            <person name="Nwadili C.O."/>
            <person name="Hribova E."/>
            <person name="Parker M."/>
            <person name="Nwogha J."/>
            <person name="Shu S."/>
            <person name="Carlson J."/>
            <person name="Kariba R."/>
            <person name="Muthemba S."/>
            <person name="Knop K."/>
            <person name="Barton G.J."/>
            <person name="Sherwood A.V."/>
            <person name="Lopez-Montes A."/>
            <person name="Asiedu R."/>
            <person name="Jamnadass R."/>
            <person name="Muchugi A."/>
            <person name="Goodstein D."/>
            <person name="Egesi C.N."/>
            <person name="Featherston J."/>
            <person name="Asfaw A."/>
            <person name="Simpson G.G."/>
            <person name="Dolezel J."/>
            <person name="Hendre P.S."/>
            <person name="Van Deynze A."/>
            <person name="Kumar P.L."/>
            <person name="Obidiegwu J.E."/>
            <person name="Bhattacharjee R."/>
            <person name="Rokhsar D.S."/>
        </authorList>
    </citation>
    <scope>NUCLEOTIDE SEQUENCE [LARGE SCALE GENOMIC DNA]</scope>
    <source>
        <strain evidence="2">cv. TDa95/00328</strain>
    </source>
</reference>
<proteinExistence type="predicted"/>
<dbReference type="EC" id="1.3.1.77" evidence="1"/>
<feature type="non-terminal residue" evidence="1">
    <location>
        <position position="1"/>
    </location>
</feature>
<name>A0ACB7UCX7_DIOAL</name>
<evidence type="ECO:0000313" key="2">
    <source>
        <dbReference type="Proteomes" id="UP000827976"/>
    </source>
</evidence>
<dbReference type="EMBL" id="CM037027">
    <property type="protein sequence ID" value="KAH7658190.1"/>
    <property type="molecule type" value="Genomic_DNA"/>
</dbReference>
<comment type="caution">
    <text evidence="1">The sequence shown here is derived from an EMBL/GenBank/DDBJ whole genome shotgun (WGS) entry which is preliminary data.</text>
</comment>
<organism evidence="1 2">
    <name type="scientific">Dioscorea alata</name>
    <name type="common">Purple yam</name>
    <dbReference type="NCBI Taxonomy" id="55571"/>
    <lineage>
        <taxon>Eukaryota</taxon>
        <taxon>Viridiplantae</taxon>
        <taxon>Streptophyta</taxon>
        <taxon>Embryophyta</taxon>
        <taxon>Tracheophyta</taxon>
        <taxon>Spermatophyta</taxon>
        <taxon>Magnoliopsida</taxon>
        <taxon>Liliopsida</taxon>
        <taxon>Dioscoreales</taxon>
        <taxon>Dioscoreaceae</taxon>
        <taxon>Dioscorea</taxon>
    </lineage>
</organism>
<gene>
    <name evidence="1" type="ORF">IHE45_17G071100</name>
</gene>